<proteinExistence type="predicted"/>
<feature type="transmembrane region" description="Helical" evidence="1">
    <location>
        <begin position="147"/>
        <end position="168"/>
    </location>
</feature>
<reference evidence="2" key="1">
    <citation type="submission" date="2023-07" db="EMBL/GenBank/DDBJ databases">
        <authorList>
            <consortium name="AG Swart"/>
            <person name="Singh M."/>
            <person name="Singh A."/>
            <person name="Seah K."/>
            <person name="Emmerich C."/>
        </authorList>
    </citation>
    <scope>NUCLEOTIDE SEQUENCE</scope>
    <source>
        <strain evidence="2">DP1</strain>
    </source>
</reference>
<keyword evidence="1" id="KW-0472">Membrane</keyword>
<gene>
    <name evidence="2" type="ORF">ECRASSUSDP1_LOCUS13703</name>
</gene>
<evidence type="ECO:0000256" key="1">
    <source>
        <dbReference type="SAM" id="Phobius"/>
    </source>
</evidence>
<dbReference type="Proteomes" id="UP001295684">
    <property type="component" value="Unassembled WGS sequence"/>
</dbReference>
<accession>A0AAD1XGQ8</accession>
<dbReference type="AlphaFoldDB" id="A0AAD1XGQ8"/>
<evidence type="ECO:0000313" key="2">
    <source>
        <dbReference type="EMBL" id="CAI2372373.1"/>
    </source>
</evidence>
<evidence type="ECO:0000313" key="3">
    <source>
        <dbReference type="Proteomes" id="UP001295684"/>
    </source>
</evidence>
<protein>
    <submittedName>
        <fullName evidence="2">Uncharacterized protein</fullName>
    </submittedName>
</protein>
<keyword evidence="3" id="KW-1185">Reference proteome</keyword>
<feature type="transmembrane region" description="Helical" evidence="1">
    <location>
        <begin position="30"/>
        <end position="53"/>
    </location>
</feature>
<keyword evidence="1" id="KW-1133">Transmembrane helix</keyword>
<keyword evidence="1" id="KW-0812">Transmembrane</keyword>
<feature type="transmembrane region" description="Helical" evidence="1">
    <location>
        <begin position="65"/>
        <end position="85"/>
    </location>
</feature>
<feature type="transmembrane region" description="Helical" evidence="1">
    <location>
        <begin position="229"/>
        <end position="251"/>
    </location>
</feature>
<feature type="transmembrane region" description="Helical" evidence="1">
    <location>
        <begin position="105"/>
        <end position="127"/>
    </location>
</feature>
<sequence>MDAHERGYAEQFRKESEFCDECDGRRCEKWIATVAVLLGVCVLLQVLLGISTYRFFRTLRIRRKLLTISSVFLNLTVFSRIYYYINEIIAKSEDCIFSQNLCRDGITTNFSIYCLLASFSFGILNWLNQIREIKKYNQTTKKCLSTLLKICIALIMIIFIILFSLTAFFSCYSSFHRHADILEYITQFIIIVCFYLIFIVYPVAGYYFYKQLKLFCIEKALQMKNKIILTTSLFMVSVFTRATFNIFSMIYHLDDIFEKRGICCNTTKFPIVIGLYLIITEFLPIISQILMMNILSKSLKFSTEPSPNSEADTITKSLIEENDTFSDSSHHISSSLQESVLLCSNKSDFYTDESLMRQEGLL</sequence>
<comment type="caution">
    <text evidence="2">The sequence shown here is derived from an EMBL/GenBank/DDBJ whole genome shotgun (WGS) entry which is preliminary data.</text>
</comment>
<organism evidence="2 3">
    <name type="scientific">Euplotes crassus</name>
    <dbReference type="NCBI Taxonomy" id="5936"/>
    <lineage>
        <taxon>Eukaryota</taxon>
        <taxon>Sar</taxon>
        <taxon>Alveolata</taxon>
        <taxon>Ciliophora</taxon>
        <taxon>Intramacronucleata</taxon>
        <taxon>Spirotrichea</taxon>
        <taxon>Hypotrichia</taxon>
        <taxon>Euplotida</taxon>
        <taxon>Euplotidae</taxon>
        <taxon>Moneuplotes</taxon>
    </lineage>
</organism>
<name>A0AAD1XGQ8_EUPCR</name>
<dbReference type="EMBL" id="CAMPGE010013658">
    <property type="protein sequence ID" value="CAI2372373.1"/>
    <property type="molecule type" value="Genomic_DNA"/>
</dbReference>
<feature type="transmembrane region" description="Helical" evidence="1">
    <location>
        <begin position="271"/>
        <end position="291"/>
    </location>
</feature>
<feature type="transmembrane region" description="Helical" evidence="1">
    <location>
        <begin position="188"/>
        <end position="209"/>
    </location>
</feature>